<evidence type="ECO:0000313" key="2">
    <source>
        <dbReference type="EMBL" id="ABC28801.1"/>
    </source>
</evidence>
<dbReference type="PROSITE" id="PS51154">
    <property type="entry name" value="MACRO"/>
    <property type="match status" value="1"/>
</dbReference>
<keyword evidence="3" id="KW-1185">Reference proteome</keyword>
<dbReference type="OrthoDB" id="9780211at2"/>
<evidence type="ECO:0000313" key="3">
    <source>
        <dbReference type="Proteomes" id="UP000000238"/>
    </source>
</evidence>
<dbReference type="KEGG" id="hch:HCH_01968"/>
<accession>Q2SKM3</accession>
<proteinExistence type="predicted"/>
<dbReference type="STRING" id="349521.HCH_01968"/>
<dbReference type="EMBL" id="CP000155">
    <property type="protein sequence ID" value="ABC28801.1"/>
    <property type="molecule type" value="Genomic_DNA"/>
</dbReference>
<dbReference type="InterPro" id="IPR043472">
    <property type="entry name" value="Macro_dom-like"/>
</dbReference>
<feature type="domain" description="Macro" evidence="1">
    <location>
        <begin position="1"/>
        <end position="158"/>
    </location>
</feature>
<protein>
    <submittedName>
        <fullName evidence="2">Predicted phosphatase</fullName>
    </submittedName>
</protein>
<dbReference type="Proteomes" id="UP000000238">
    <property type="component" value="Chromosome"/>
</dbReference>
<evidence type="ECO:0000259" key="1">
    <source>
        <dbReference type="PROSITE" id="PS51154"/>
    </source>
</evidence>
<dbReference type="SMART" id="SM00506">
    <property type="entry name" value="A1pp"/>
    <property type="match status" value="1"/>
</dbReference>
<sequence>MQLKCDALVSPSNSFGEMSGGLDKAIDDFYNGQAQTKASAAIRQEYLGELPVGAGLALDMRAQQFPVLILAPTMRVPGNVSATLNAYLAMRGLLLALARYNAKTERKIRNIAIPSLCTGVGGMDAVESATQMRAAFDNVVLRGWENVRHPAMAPFANR</sequence>
<name>Q2SKM3_HAHCH</name>
<dbReference type="SUPFAM" id="SSF52949">
    <property type="entry name" value="Macro domain-like"/>
    <property type="match status" value="1"/>
</dbReference>
<dbReference type="AlphaFoldDB" id="Q2SKM3"/>
<dbReference type="Pfam" id="PF01661">
    <property type="entry name" value="Macro"/>
    <property type="match status" value="1"/>
</dbReference>
<dbReference type="Gene3D" id="3.40.220.10">
    <property type="entry name" value="Leucine Aminopeptidase, subunit E, domain 1"/>
    <property type="match status" value="1"/>
</dbReference>
<gene>
    <name evidence="2" type="ordered locus">HCH_01968</name>
</gene>
<organism evidence="2 3">
    <name type="scientific">Hahella chejuensis (strain KCTC 2396)</name>
    <dbReference type="NCBI Taxonomy" id="349521"/>
    <lineage>
        <taxon>Bacteria</taxon>
        <taxon>Pseudomonadati</taxon>
        <taxon>Pseudomonadota</taxon>
        <taxon>Gammaproteobacteria</taxon>
        <taxon>Oceanospirillales</taxon>
        <taxon>Hahellaceae</taxon>
        <taxon>Hahella</taxon>
    </lineage>
</organism>
<reference evidence="2 3" key="1">
    <citation type="journal article" date="2005" name="Nucleic Acids Res.">
        <title>Genomic blueprint of Hahella chejuensis, a marine microbe producing an algicidal agent.</title>
        <authorList>
            <person name="Jeong H."/>
            <person name="Yim J.H."/>
            <person name="Lee C."/>
            <person name="Choi S.-H."/>
            <person name="Park Y.K."/>
            <person name="Yoon S.H."/>
            <person name="Hur C.-G."/>
            <person name="Kang H.-Y."/>
            <person name="Kim D."/>
            <person name="Lee H.H."/>
            <person name="Park K.H."/>
            <person name="Park S.-H."/>
            <person name="Park H.-S."/>
            <person name="Lee H.K."/>
            <person name="Oh T.K."/>
            <person name="Kim J.F."/>
        </authorList>
    </citation>
    <scope>NUCLEOTIDE SEQUENCE [LARGE SCALE GENOMIC DNA]</scope>
    <source>
        <strain evidence="2 3">KCTC 2396</strain>
    </source>
</reference>
<dbReference type="HOGENOM" id="CLU_140942_0_0_6"/>
<dbReference type="InterPro" id="IPR002589">
    <property type="entry name" value="Macro_dom"/>
</dbReference>
<dbReference type="eggNOG" id="COG2110">
    <property type="taxonomic scope" value="Bacteria"/>
</dbReference>
<dbReference type="RefSeq" id="WP_011395872.1">
    <property type="nucleotide sequence ID" value="NC_007645.1"/>
</dbReference>